<organism evidence="1 2">
    <name type="scientific">Centipeda periodontii DSM 2778</name>
    <dbReference type="NCBI Taxonomy" id="888060"/>
    <lineage>
        <taxon>Bacteria</taxon>
        <taxon>Bacillati</taxon>
        <taxon>Bacillota</taxon>
        <taxon>Negativicutes</taxon>
        <taxon>Selenomonadales</taxon>
        <taxon>Selenomonadaceae</taxon>
        <taxon>Centipeda</taxon>
    </lineage>
</organism>
<proteinExistence type="predicted"/>
<dbReference type="OrthoDB" id="9810361at2"/>
<dbReference type="STRING" id="888060.HMPREF9081_0670"/>
<dbReference type="HOGENOM" id="CLU_169583_1_0_9"/>
<evidence type="ECO:0008006" key="3">
    <source>
        <dbReference type="Google" id="ProtNLM"/>
    </source>
</evidence>
<name>F5RK85_9FIRM</name>
<sequence>MFPCQQCGACCRAVGQSPLGKDLADADGVCKYLNRTTNLCTIYAERPAICRVDDYYDAHCRGVMSRVAYYEENLRCCERLRGK</sequence>
<dbReference type="AlphaFoldDB" id="F5RK85"/>
<reference evidence="1 2" key="1">
    <citation type="submission" date="2011-04" db="EMBL/GenBank/DDBJ databases">
        <authorList>
            <person name="Muzny D."/>
            <person name="Qin X."/>
            <person name="Deng J."/>
            <person name="Jiang H."/>
            <person name="Liu Y."/>
            <person name="Qu J."/>
            <person name="Song X.-Z."/>
            <person name="Zhang L."/>
            <person name="Thornton R."/>
            <person name="Coyle M."/>
            <person name="Francisco L."/>
            <person name="Jackson L."/>
            <person name="Javaid M."/>
            <person name="Korchina V."/>
            <person name="Kovar C."/>
            <person name="Mata R."/>
            <person name="Mathew T."/>
            <person name="Ngo R."/>
            <person name="Nguyen L."/>
            <person name="Nguyen N."/>
            <person name="Okwuonu G."/>
            <person name="Ongeri F."/>
            <person name="Pham C."/>
            <person name="Simmons D."/>
            <person name="Wilczek-Boney K."/>
            <person name="Hale W."/>
            <person name="Jakkamsetti A."/>
            <person name="Pham P."/>
            <person name="Ruth R."/>
            <person name="San Lucas F."/>
            <person name="Warren J."/>
            <person name="Zhang J."/>
            <person name="Zhao Z."/>
            <person name="Zhou C."/>
            <person name="Zhu D."/>
            <person name="Lee S."/>
            <person name="Bess C."/>
            <person name="Blankenburg K."/>
            <person name="Forbes L."/>
            <person name="Fu Q."/>
            <person name="Gubbala S."/>
            <person name="Hirani K."/>
            <person name="Jayaseelan J.C."/>
            <person name="Lara F."/>
            <person name="Munidasa M."/>
            <person name="Palculict T."/>
            <person name="Patil S."/>
            <person name="Pu L.-L."/>
            <person name="Saada N."/>
            <person name="Tang L."/>
            <person name="Weissenberger G."/>
            <person name="Zhu Y."/>
            <person name="Hemphill L."/>
            <person name="Shang Y."/>
            <person name="Youmans B."/>
            <person name="Ayvaz T."/>
            <person name="Ross M."/>
            <person name="Santibanez J."/>
            <person name="Aqrawi P."/>
            <person name="Gross S."/>
            <person name="Joshi V."/>
            <person name="Fowler G."/>
            <person name="Nazareth L."/>
            <person name="Reid J."/>
            <person name="Worley K."/>
            <person name="Petrosino J."/>
            <person name="Highlander S."/>
            <person name="Gibbs R."/>
        </authorList>
    </citation>
    <scope>NUCLEOTIDE SEQUENCE [LARGE SCALE GENOMIC DNA]</scope>
    <source>
        <strain evidence="1 2">DSM 2778</strain>
    </source>
</reference>
<dbReference type="Proteomes" id="UP000004067">
    <property type="component" value="Unassembled WGS sequence"/>
</dbReference>
<evidence type="ECO:0000313" key="2">
    <source>
        <dbReference type="Proteomes" id="UP000004067"/>
    </source>
</evidence>
<comment type="caution">
    <text evidence="1">The sequence shown here is derived from an EMBL/GenBank/DDBJ whole genome shotgun (WGS) entry which is preliminary data.</text>
</comment>
<accession>F5RK85</accession>
<dbReference type="EMBL" id="AFHQ01000024">
    <property type="protein sequence ID" value="EGK61085.1"/>
    <property type="molecule type" value="Genomic_DNA"/>
</dbReference>
<protein>
    <recommendedName>
        <fullName evidence="3">YkgJ family cysteine cluster protein</fullName>
    </recommendedName>
</protein>
<dbReference type="RefSeq" id="WP_006305536.1">
    <property type="nucleotide sequence ID" value="NZ_GL892076.1"/>
</dbReference>
<gene>
    <name evidence="1" type="ORF">HMPREF9081_0670</name>
</gene>
<dbReference type="eggNOG" id="COG0727">
    <property type="taxonomic scope" value="Bacteria"/>
</dbReference>
<evidence type="ECO:0000313" key="1">
    <source>
        <dbReference type="EMBL" id="EGK61085.1"/>
    </source>
</evidence>
<keyword evidence="2" id="KW-1185">Reference proteome</keyword>